<evidence type="ECO:0000256" key="3">
    <source>
        <dbReference type="ARBA" id="ARBA00022622"/>
    </source>
</evidence>
<dbReference type="PANTHER" id="PTHR10963:SF22">
    <property type="entry name" value="GLYCOSIDASE CRH2-RELATED"/>
    <property type="match status" value="1"/>
</dbReference>
<dbReference type="InterPro" id="IPR018371">
    <property type="entry name" value="Chitin-binding_1_CS"/>
</dbReference>
<name>A0A3N4KWJ2_9PEZI</name>
<evidence type="ECO:0000256" key="12">
    <source>
        <dbReference type="ARBA" id="ARBA00023316"/>
    </source>
</evidence>
<evidence type="ECO:0000256" key="9">
    <source>
        <dbReference type="ARBA" id="ARBA00023180"/>
    </source>
</evidence>
<dbReference type="GO" id="GO:0009277">
    <property type="term" value="C:fungal-type cell wall"/>
    <property type="evidence" value="ECO:0007669"/>
    <property type="project" value="TreeGrafter"/>
</dbReference>
<reference evidence="20 21" key="1">
    <citation type="journal article" date="2018" name="Nat. Ecol. Evol.">
        <title>Pezizomycetes genomes reveal the molecular basis of ectomycorrhizal truffle lifestyle.</title>
        <authorList>
            <person name="Murat C."/>
            <person name="Payen T."/>
            <person name="Noel B."/>
            <person name="Kuo A."/>
            <person name="Morin E."/>
            <person name="Chen J."/>
            <person name="Kohler A."/>
            <person name="Krizsan K."/>
            <person name="Balestrini R."/>
            <person name="Da Silva C."/>
            <person name="Montanini B."/>
            <person name="Hainaut M."/>
            <person name="Levati E."/>
            <person name="Barry K.W."/>
            <person name="Belfiori B."/>
            <person name="Cichocki N."/>
            <person name="Clum A."/>
            <person name="Dockter R.B."/>
            <person name="Fauchery L."/>
            <person name="Guy J."/>
            <person name="Iotti M."/>
            <person name="Le Tacon F."/>
            <person name="Lindquist E.A."/>
            <person name="Lipzen A."/>
            <person name="Malagnac F."/>
            <person name="Mello A."/>
            <person name="Molinier V."/>
            <person name="Miyauchi S."/>
            <person name="Poulain J."/>
            <person name="Riccioni C."/>
            <person name="Rubini A."/>
            <person name="Sitrit Y."/>
            <person name="Splivallo R."/>
            <person name="Traeger S."/>
            <person name="Wang M."/>
            <person name="Zifcakova L."/>
            <person name="Wipf D."/>
            <person name="Zambonelli A."/>
            <person name="Paolocci F."/>
            <person name="Nowrousian M."/>
            <person name="Ottonello S."/>
            <person name="Baldrian P."/>
            <person name="Spatafora J.W."/>
            <person name="Henrissat B."/>
            <person name="Nagy L.G."/>
            <person name="Aury J.M."/>
            <person name="Wincker P."/>
            <person name="Grigoriev I.V."/>
            <person name="Bonfante P."/>
            <person name="Martin F.M."/>
        </authorList>
    </citation>
    <scope>NUCLEOTIDE SEQUENCE [LARGE SCALE GENOMIC DNA]</scope>
    <source>
        <strain evidence="20 21">CCBAS932</strain>
    </source>
</reference>
<evidence type="ECO:0000256" key="18">
    <source>
        <dbReference type="SAM" id="SignalP"/>
    </source>
</evidence>
<evidence type="ECO:0000256" key="1">
    <source>
        <dbReference type="ARBA" id="ARBA00000822"/>
    </source>
</evidence>
<keyword evidence="5" id="KW-0808">Transferase</keyword>
<evidence type="ECO:0000256" key="16">
    <source>
        <dbReference type="PIRSR" id="PIRSR037299-1"/>
    </source>
</evidence>
<feature type="chain" id="PRO_5018276575" description="Crh-like protein" evidence="18">
    <location>
        <begin position="22"/>
        <end position="440"/>
    </location>
</feature>
<evidence type="ECO:0000313" key="20">
    <source>
        <dbReference type="EMBL" id="RPB14897.1"/>
    </source>
</evidence>
<comment type="function">
    <text evidence="14">Dual chitinase/transglycosylase that plays a role in cell wall architecture. Chitinase and transglycosylase activities are coupled. Required for the polysaccharide cross-linking at the septa and the cell wall. More specifically, transfers chitin to 1,6-beta-glucan in the cell wall.</text>
</comment>
<organism evidence="20 21">
    <name type="scientific">Morchella conica CCBAS932</name>
    <dbReference type="NCBI Taxonomy" id="1392247"/>
    <lineage>
        <taxon>Eukaryota</taxon>
        <taxon>Fungi</taxon>
        <taxon>Dikarya</taxon>
        <taxon>Ascomycota</taxon>
        <taxon>Pezizomycotina</taxon>
        <taxon>Pezizomycetes</taxon>
        <taxon>Pezizales</taxon>
        <taxon>Morchellaceae</taxon>
        <taxon>Morchella</taxon>
    </lineage>
</organism>
<protein>
    <recommendedName>
        <fullName evidence="15">Crh-like protein</fullName>
        <ecNumber evidence="15">3.2.-.-</ecNumber>
    </recommendedName>
</protein>
<dbReference type="PANTHER" id="PTHR10963">
    <property type="entry name" value="GLYCOSYL HYDROLASE-RELATED"/>
    <property type="match status" value="1"/>
</dbReference>
<keyword evidence="6 18" id="KW-0732">Signal</keyword>
<dbReference type="InterPro" id="IPR017168">
    <property type="entry name" value="CHR-like"/>
</dbReference>
<keyword evidence="3" id="KW-0336">GPI-anchor</keyword>
<feature type="domain" description="GH16" evidence="19">
    <location>
        <begin position="64"/>
        <end position="305"/>
    </location>
</feature>
<evidence type="ECO:0000256" key="10">
    <source>
        <dbReference type="ARBA" id="ARBA00023288"/>
    </source>
</evidence>
<dbReference type="GO" id="GO:0005975">
    <property type="term" value="P:carbohydrate metabolic process"/>
    <property type="evidence" value="ECO:0007669"/>
    <property type="project" value="InterPro"/>
</dbReference>
<evidence type="ECO:0000256" key="11">
    <source>
        <dbReference type="ARBA" id="ARBA00023295"/>
    </source>
</evidence>
<evidence type="ECO:0000256" key="6">
    <source>
        <dbReference type="ARBA" id="ARBA00022729"/>
    </source>
</evidence>
<feature type="region of interest" description="Disordered" evidence="17">
    <location>
        <begin position="352"/>
        <end position="411"/>
    </location>
</feature>
<evidence type="ECO:0000256" key="13">
    <source>
        <dbReference type="ARBA" id="ARBA00038074"/>
    </source>
</evidence>
<sequence length="440" mass="46425">MVQLFNTLILTAAVLGTVAYAQITAECGVGLGNCPSDKPCCSQYGVCGVGAYCLGGCDPKHSATIDSCAPAPMCKNIDSTFSNLDRIADKTKYLGDPSKADWVADGEPTIYDNQLLLTMAPDTVGTVLASTNYVWYGKISATLKTSRGKGVVSAFILLSDMKDEIDYEWIGVDLDTTQTNFYWQGVPNYTNGGNISLSEDTYNNFHTYEVDWTPDTVTWSVDGQVGRVLKKSDTYNSTTKQYNYPQTPSRVQLSLWPGGLASNAPGTIAWAGGEIDWDSQDIKDNGYYYVTFKEVKIECYDPPSDAKKSGSGSVSYIYDDAAGYESNVVMTDKGTVMKSFLGTGKNMTAALPASKTSSGASPSATDVETIPGLTGAGTGANGLRGEEETTTTGSASTSSETAASGSSDFVQQAQGSGADRVRIGGVVALMAAVFVGAVAL</sequence>
<evidence type="ECO:0000259" key="19">
    <source>
        <dbReference type="PROSITE" id="PS51762"/>
    </source>
</evidence>
<dbReference type="GO" id="GO:0016757">
    <property type="term" value="F:glycosyltransferase activity"/>
    <property type="evidence" value="ECO:0007669"/>
    <property type="project" value="UniProtKB-KW"/>
</dbReference>
<comment type="similarity">
    <text evidence="13">Belongs to the glycosyl hydrolase 16 family. CRH1 subfamily.</text>
</comment>
<evidence type="ECO:0000313" key="21">
    <source>
        <dbReference type="Proteomes" id="UP000277580"/>
    </source>
</evidence>
<feature type="active site" description="Proton donor" evidence="16">
    <location>
        <position position="168"/>
    </location>
</feature>
<dbReference type="PROSITE" id="PS51762">
    <property type="entry name" value="GH16_2"/>
    <property type="match status" value="1"/>
</dbReference>
<keyword evidence="10" id="KW-0449">Lipoprotein</keyword>
<comment type="catalytic activity">
    <reaction evidence="1">
        <text>Random endo-hydrolysis of N-acetyl-beta-D-glucosaminide (1-&gt;4)-beta-linkages in chitin and chitodextrins.</text>
        <dbReference type="EC" id="3.2.1.14"/>
    </reaction>
</comment>
<gene>
    <name evidence="20" type="ORF">P167DRAFT_533870</name>
</gene>
<dbReference type="InParanoid" id="A0A3N4KWJ2"/>
<keyword evidence="12" id="KW-0961">Cell wall biogenesis/degradation</keyword>
<dbReference type="InterPro" id="IPR050546">
    <property type="entry name" value="Glycosyl_Hydrlase_16"/>
</dbReference>
<dbReference type="Gene3D" id="2.60.120.200">
    <property type="match status" value="1"/>
</dbReference>
<dbReference type="Proteomes" id="UP000277580">
    <property type="component" value="Unassembled WGS sequence"/>
</dbReference>
<evidence type="ECO:0000256" key="8">
    <source>
        <dbReference type="ARBA" id="ARBA00023136"/>
    </source>
</evidence>
<evidence type="ECO:0000256" key="2">
    <source>
        <dbReference type="ARBA" id="ARBA00004589"/>
    </source>
</evidence>
<evidence type="ECO:0000256" key="14">
    <source>
        <dbReference type="ARBA" id="ARBA00093308"/>
    </source>
</evidence>
<keyword evidence="9" id="KW-0325">Glycoprotein</keyword>
<dbReference type="EMBL" id="ML119116">
    <property type="protein sequence ID" value="RPB14897.1"/>
    <property type="molecule type" value="Genomic_DNA"/>
</dbReference>
<dbReference type="OrthoDB" id="4781at2759"/>
<feature type="signal peptide" evidence="18">
    <location>
        <begin position="1"/>
        <end position="21"/>
    </location>
</feature>
<dbReference type="GO" id="GO:0031505">
    <property type="term" value="P:fungal-type cell wall organization"/>
    <property type="evidence" value="ECO:0007669"/>
    <property type="project" value="TreeGrafter"/>
</dbReference>
<dbReference type="FunCoup" id="A0A3N4KWJ2">
    <property type="interactions" value="384"/>
</dbReference>
<evidence type="ECO:0000256" key="7">
    <source>
        <dbReference type="ARBA" id="ARBA00022801"/>
    </source>
</evidence>
<dbReference type="EC" id="3.2.-.-" evidence="15"/>
<comment type="subcellular location">
    <subcellularLocation>
        <location evidence="2">Membrane</location>
        <topology evidence="2">Lipid-anchor</topology>
        <topology evidence="2">GPI-anchor</topology>
    </subcellularLocation>
</comment>
<keyword evidence="11" id="KW-0326">Glycosidase</keyword>
<proteinExistence type="inferred from homology"/>
<feature type="compositionally biased region" description="Polar residues" evidence="17">
    <location>
        <begin position="354"/>
        <end position="366"/>
    </location>
</feature>
<dbReference type="GO" id="GO:0098552">
    <property type="term" value="C:side of membrane"/>
    <property type="evidence" value="ECO:0007669"/>
    <property type="project" value="UniProtKB-KW"/>
</dbReference>
<accession>A0A3N4KWJ2</accession>
<keyword evidence="8 15" id="KW-0472">Membrane</keyword>
<evidence type="ECO:0000256" key="15">
    <source>
        <dbReference type="PIRNR" id="PIRNR037299"/>
    </source>
</evidence>
<keyword evidence="7 15" id="KW-0378">Hydrolase</keyword>
<dbReference type="CDD" id="cd02183">
    <property type="entry name" value="GH16_fungal_CRH1_transglycosylase"/>
    <property type="match status" value="1"/>
</dbReference>
<dbReference type="GO" id="GO:0008843">
    <property type="term" value="F:endochitinase activity"/>
    <property type="evidence" value="ECO:0007669"/>
    <property type="project" value="UniProtKB-EC"/>
</dbReference>
<dbReference type="SUPFAM" id="SSF49899">
    <property type="entry name" value="Concanavalin A-like lectins/glucanases"/>
    <property type="match status" value="1"/>
</dbReference>
<keyword evidence="21" id="KW-1185">Reference proteome</keyword>
<dbReference type="AlphaFoldDB" id="A0A3N4KWJ2"/>
<evidence type="ECO:0000256" key="4">
    <source>
        <dbReference type="ARBA" id="ARBA00022676"/>
    </source>
</evidence>
<dbReference type="FunFam" id="2.60.120.200:FF:000159">
    <property type="entry name" value="Glycosidase"/>
    <property type="match status" value="1"/>
</dbReference>
<dbReference type="GO" id="GO:0008061">
    <property type="term" value="F:chitin binding"/>
    <property type="evidence" value="ECO:0007669"/>
    <property type="project" value="InterPro"/>
</dbReference>
<feature type="active site" description="Nucleophile" evidence="16">
    <location>
        <position position="164"/>
    </location>
</feature>
<dbReference type="Pfam" id="PF00722">
    <property type="entry name" value="Glyco_hydro_16"/>
    <property type="match status" value="1"/>
</dbReference>
<keyword evidence="4" id="KW-0328">Glycosyltransferase</keyword>
<dbReference type="InterPro" id="IPR000757">
    <property type="entry name" value="Beta-glucanase-like"/>
</dbReference>
<dbReference type="InterPro" id="IPR013320">
    <property type="entry name" value="ConA-like_dom_sf"/>
</dbReference>
<evidence type="ECO:0000256" key="17">
    <source>
        <dbReference type="SAM" id="MobiDB-lite"/>
    </source>
</evidence>
<dbReference type="PIRSF" id="PIRSF037299">
    <property type="entry name" value="Glycosidase_CRH1_prd"/>
    <property type="match status" value="1"/>
</dbReference>
<evidence type="ECO:0000256" key="5">
    <source>
        <dbReference type="ARBA" id="ARBA00022679"/>
    </source>
</evidence>
<dbReference type="PROSITE" id="PS00026">
    <property type="entry name" value="CHIT_BIND_I_1"/>
    <property type="match status" value="1"/>
</dbReference>
<dbReference type="STRING" id="1392247.A0A3N4KWJ2"/>
<feature type="compositionally biased region" description="Low complexity" evidence="17">
    <location>
        <begin position="390"/>
        <end position="407"/>
    </location>
</feature>